<accession>A0A0B5DS37</accession>
<dbReference type="AlphaFoldDB" id="A0A0B5DS37"/>
<dbReference type="OrthoDB" id="7779240at2"/>
<name>A0A0B5DS37_9RHOB</name>
<protein>
    <submittedName>
        <fullName evidence="1">Uncharacterized protein</fullName>
    </submittedName>
</protein>
<evidence type="ECO:0000313" key="2">
    <source>
        <dbReference type="Proteomes" id="UP000031521"/>
    </source>
</evidence>
<evidence type="ECO:0000313" key="1">
    <source>
        <dbReference type="EMBL" id="AJE45854.1"/>
    </source>
</evidence>
<proteinExistence type="predicted"/>
<dbReference type="HOGENOM" id="CLU_1977583_0_0_5"/>
<dbReference type="EMBL" id="CP004393">
    <property type="protein sequence ID" value="AJE45854.1"/>
    <property type="molecule type" value="Genomic_DNA"/>
</dbReference>
<dbReference type="KEGG" id="cid:P73_1139"/>
<keyword evidence="2" id="KW-1185">Reference proteome</keyword>
<sequence>MRPPPPSGPPIWLRAALWFTTARLHGGRPALPAGTGEGWTLRAAAPKWACIWRNHPQAQRRLRVIVMPRPWDGVADTAWQALLQHRLHELGLAEHGPDSRLLAQAEHDLMARLAPPWTRMMARPHR</sequence>
<gene>
    <name evidence="1" type="ORF">P73_1139</name>
</gene>
<dbReference type="STRING" id="1208324.P73_1139"/>
<dbReference type="RefSeq" id="WP_043868847.1">
    <property type="nucleotide sequence ID" value="NZ_CP004393.1"/>
</dbReference>
<organism evidence="1 2">
    <name type="scientific">Celeribacter indicus</name>
    <dbReference type="NCBI Taxonomy" id="1208324"/>
    <lineage>
        <taxon>Bacteria</taxon>
        <taxon>Pseudomonadati</taxon>
        <taxon>Pseudomonadota</taxon>
        <taxon>Alphaproteobacteria</taxon>
        <taxon>Rhodobacterales</taxon>
        <taxon>Roseobacteraceae</taxon>
        <taxon>Celeribacter</taxon>
    </lineage>
</organism>
<dbReference type="Proteomes" id="UP000031521">
    <property type="component" value="Chromosome"/>
</dbReference>
<reference evidence="1 2" key="1">
    <citation type="journal article" date="2014" name="Int. J. Syst. Evol. Microbiol.">
        <title>Celeribacter indicus sp. nov., a polycyclic aromatic hydrocarbon-degrading bacterium from deep-sea sediment and reclassification of Huaishuia halophila as Celeribacter halophilus comb. nov.</title>
        <authorList>
            <person name="Lai Q."/>
            <person name="Cao J."/>
            <person name="Yuan J."/>
            <person name="Li F."/>
            <person name="Shao Z."/>
        </authorList>
    </citation>
    <scope>NUCLEOTIDE SEQUENCE [LARGE SCALE GENOMIC DNA]</scope>
    <source>
        <strain evidence="1">P73</strain>
    </source>
</reference>